<evidence type="ECO:0000313" key="3">
    <source>
        <dbReference type="EMBL" id="RJP65277.1"/>
    </source>
</evidence>
<feature type="region of interest" description="Disordered" evidence="1">
    <location>
        <begin position="900"/>
        <end position="928"/>
    </location>
</feature>
<sequence length="1042" mass="114383">MNKLVSYAKSSRVAKSLGVIVALVVLYAVLGFLIAPLLLKSVLISNIKESLKRDAHLERLRLNPFALSLTAEGFKVYDLDGEQLTGFRELYINFQLSSLVRRAYTFDEVRLVSPNTRVKVLPDGTLNFSDLLGPADQPEPPSEEKGGLPQVLIYRLAVEEGRLSFLDLSRRTPFETMFFPIQISLENFSTQKDSDSPYAFTASTREREVFRWEGNLSVSPLRSQGRFNLNAIRARKLWEYIQDRVNFDITDGEISLSGEYDAQISGEAPRIRLIDGEARLNDFKLTERGSLDVLTSLPAFTATGVDIDVTEKRVTVSSVKSSDARYVMWLSPDGTLNYLKLFRMQGGPKGVDKAAPRKSEQAGSDEGQWTVVVKEAILDNYAVAFEDRTLPKPARMNLDAIHATVKNLSTRRGSRAEVALNLKINETGTIEAEGQAGRDPLYADLALKFSNVALKPFNAYAASAANLDIQRGALSLKGAAKYRALGDSGPLIRYVGNMSLENFKAVSKVYSEDFLNWQSVAFSDLTLDIKPDTLNISEVLARKLHTRVIIWPNGTLNLTSMLTRKGGGKHDGDRSPAERPPMPVAIKKVTVKDSSADFADLSLKPSFAIGIHDLKGTISGLSSKTRARADVSLEGKVDEYAPITIEGQINPLSDDVYTDLTMKFQNVELTSFTPYSGKFAGYAIEKGKVSLDLKYKVSENVLIGENKIVLDQLTLGERVDSPTATKLPVSLAVALLKDRNGVIDIDLPIRGDLNDPEFSYGHLIFQALMNLLAKALTSPFALLGGLVGGSGEELSFVEFPFGSSELAAGEMGKLDTLAEALSERPMLRLEVKGKADTEYDRLVLAEEKLLNQLKSARMQELGESKKPGAVEDIVLSDDDYACLILQTYIETFGEDPKILLASPPDESTTDEAKAANETQTPESARRPGQRVLNAGQGLLDNVQGLLGLRSETSVKSRAIVREMGRSSDSLDVLVERASQRLIENTVIEEIELRVLAQERANHVKGYLIERGGISNERIYLLDAELGPVSDGTALRVDLALSG</sequence>
<dbReference type="GO" id="GO:0090313">
    <property type="term" value="P:regulation of protein targeting to membrane"/>
    <property type="evidence" value="ECO:0007669"/>
    <property type="project" value="TreeGrafter"/>
</dbReference>
<dbReference type="InterPro" id="IPR008023">
    <property type="entry name" value="DUF748"/>
</dbReference>
<keyword evidence="2" id="KW-1133">Transmembrane helix</keyword>
<evidence type="ECO:0000256" key="2">
    <source>
        <dbReference type="SAM" id="Phobius"/>
    </source>
</evidence>
<organism evidence="3 4">
    <name type="scientific">Candidatus Abyssobacteria bacterium SURF_17</name>
    <dbReference type="NCBI Taxonomy" id="2093361"/>
    <lineage>
        <taxon>Bacteria</taxon>
        <taxon>Pseudomonadati</taxon>
        <taxon>Candidatus Hydrogenedentota</taxon>
        <taxon>Candidatus Abyssobacteria</taxon>
    </lineage>
</organism>
<evidence type="ECO:0000256" key="1">
    <source>
        <dbReference type="SAM" id="MobiDB-lite"/>
    </source>
</evidence>
<dbReference type="Proteomes" id="UP000285961">
    <property type="component" value="Unassembled WGS sequence"/>
</dbReference>
<dbReference type="EMBL" id="QZKI01000129">
    <property type="protein sequence ID" value="RJP65277.1"/>
    <property type="molecule type" value="Genomic_DNA"/>
</dbReference>
<dbReference type="GO" id="GO:0005886">
    <property type="term" value="C:plasma membrane"/>
    <property type="evidence" value="ECO:0007669"/>
    <property type="project" value="TreeGrafter"/>
</dbReference>
<feature type="transmembrane region" description="Helical" evidence="2">
    <location>
        <begin position="20"/>
        <end position="39"/>
    </location>
</feature>
<dbReference type="InterPro" id="IPR052894">
    <property type="entry name" value="AsmA-related"/>
</dbReference>
<proteinExistence type="predicted"/>
<evidence type="ECO:0000313" key="4">
    <source>
        <dbReference type="Proteomes" id="UP000285961"/>
    </source>
</evidence>
<keyword evidence="2" id="KW-0472">Membrane</keyword>
<dbReference type="Pfam" id="PF05359">
    <property type="entry name" value="DUF748"/>
    <property type="match status" value="1"/>
</dbReference>
<keyword evidence="2" id="KW-0812">Transmembrane</keyword>
<dbReference type="PANTHER" id="PTHR30441:SF8">
    <property type="entry name" value="DUF748 DOMAIN-CONTAINING PROTEIN"/>
    <property type="match status" value="1"/>
</dbReference>
<dbReference type="AlphaFoldDB" id="A0A419EQ87"/>
<dbReference type="PANTHER" id="PTHR30441">
    <property type="entry name" value="DUF748 DOMAIN-CONTAINING PROTEIN"/>
    <property type="match status" value="1"/>
</dbReference>
<protein>
    <submittedName>
        <fullName evidence="3">DUF748 domain-containing protein</fullName>
    </submittedName>
</protein>
<comment type="caution">
    <text evidence="3">The sequence shown here is derived from an EMBL/GenBank/DDBJ whole genome shotgun (WGS) entry which is preliminary data.</text>
</comment>
<name>A0A419EQ87_9BACT</name>
<reference evidence="3 4" key="1">
    <citation type="journal article" date="2017" name="ISME J.">
        <title>Energy and carbon metabolisms in a deep terrestrial subsurface fluid microbial community.</title>
        <authorList>
            <person name="Momper L."/>
            <person name="Jungbluth S.P."/>
            <person name="Lee M.D."/>
            <person name="Amend J.P."/>
        </authorList>
    </citation>
    <scope>NUCLEOTIDE SEQUENCE [LARGE SCALE GENOMIC DNA]</scope>
    <source>
        <strain evidence="3">SURF_17</strain>
    </source>
</reference>
<accession>A0A419EQ87</accession>
<gene>
    <name evidence="3" type="ORF">C4532_17950</name>
</gene>